<dbReference type="EMBL" id="JADGMS010000005">
    <property type="protein sequence ID" value="KAF9682867.1"/>
    <property type="molecule type" value="Genomic_DNA"/>
</dbReference>
<dbReference type="GO" id="GO:0005794">
    <property type="term" value="C:Golgi apparatus"/>
    <property type="evidence" value="ECO:0007669"/>
    <property type="project" value="TreeGrafter"/>
</dbReference>
<dbReference type="InterPro" id="IPR026057">
    <property type="entry name" value="TBL_C"/>
</dbReference>
<sequence length="246" mass="28260">MLSTKLRWQPKNCNLPRKAEELKACFCWRLHWKEPMGVILYILTAAVPDNSSICEVNGSLINYKAQWVSIKYYNCTVEYYRTPFLMILDRPLQKLRISYFQLLASLNLENPILGHNNYPLLFSITGGDRKSHGSCNLEKLPDLVLDLPEVRFKIFFDVLSKNSNESQAMNLHLLNVTSKSARRKDGHPSVYYLGPSRGPPSLHRQDCSHWCLPGVPDSWNELLYTPLLKRESVHAQNLTESSQAPL</sequence>
<keyword evidence="4" id="KW-1185">Reference proteome</keyword>
<protein>
    <recommendedName>
        <fullName evidence="2">Trichome birefringence-like C-terminal domain-containing protein</fullName>
    </recommendedName>
</protein>
<dbReference type="Proteomes" id="UP000657918">
    <property type="component" value="Unassembled WGS sequence"/>
</dbReference>
<comment type="similarity">
    <text evidence="1">Belongs to the PC-esterase family. TBL subfamily.</text>
</comment>
<name>A0A835MXT9_9ROSI</name>
<evidence type="ECO:0000313" key="4">
    <source>
        <dbReference type="Proteomes" id="UP000657918"/>
    </source>
</evidence>
<dbReference type="Pfam" id="PF13839">
    <property type="entry name" value="PC-Esterase"/>
    <property type="match status" value="1"/>
</dbReference>
<feature type="domain" description="Trichome birefringence-like C-terminal" evidence="2">
    <location>
        <begin position="125"/>
        <end position="225"/>
    </location>
</feature>
<dbReference type="PANTHER" id="PTHR32285">
    <property type="entry name" value="PROTEIN TRICHOME BIREFRINGENCE-LIKE 9-RELATED"/>
    <property type="match status" value="1"/>
</dbReference>
<dbReference type="GO" id="GO:0016413">
    <property type="term" value="F:O-acetyltransferase activity"/>
    <property type="evidence" value="ECO:0007669"/>
    <property type="project" value="InterPro"/>
</dbReference>
<reference evidence="3 4" key="1">
    <citation type="submission" date="2020-10" db="EMBL/GenBank/DDBJ databases">
        <title>Plant Genome Project.</title>
        <authorList>
            <person name="Zhang R.-G."/>
        </authorList>
    </citation>
    <scope>NUCLEOTIDE SEQUENCE [LARGE SCALE GENOMIC DNA]</scope>
    <source>
        <strain evidence="3">FAFU-HL-1</strain>
        <tissue evidence="3">Leaf</tissue>
    </source>
</reference>
<organism evidence="3 4">
    <name type="scientific">Salix dunnii</name>
    <dbReference type="NCBI Taxonomy" id="1413687"/>
    <lineage>
        <taxon>Eukaryota</taxon>
        <taxon>Viridiplantae</taxon>
        <taxon>Streptophyta</taxon>
        <taxon>Embryophyta</taxon>
        <taxon>Tracheophyta</taxon>
        <taxon>Spermatophyta</taxon>
        <taxon>Magnoliopsida</taxon>
        <taxon>eudicotyledons</taxon>
        <taxon>Gunneridae</taxon>
        <taxon>Pentapetalae</taxon>
        <taxon>rosids</taxon>
        <taxon>fabids</taxon>
        <taxon>Malpighiales</taxon>
        <taxon>Salicaceae</taxon>
        <taxon>Saliceae</taxon>
        <taxon>Salix</taxon>
    </lineage>
</organism>
<dbReference type="OrthoDB" id="630188at2759"/>
<gene>
    <name evidence="3" type="ORF">SADUNF_Sadunf05G0152700</name>
</gene>
<dbReference type="PANTHER" id="PTHR32285:SF361">
    <property type="entry name" value="TRICHOME BIREFRINGENCE-LIKE N-TERMINAL DOMAIN-CONTAINING PROTEIN"/>
    <property type="match status" value="1"/>
</dbReference>
<evidence type="ECO:0000256" key="1">
    <source>
        <dbReference type="ARBA" id="ARBA00007727"/>
    </source>
</evidence>
<dbReference type="AlphaFoldDB" id="A0A835MXT9"/>
<proteinExistence type="inferred from homology"/>
<evidence type="ECO:0000313" key="3">
    <source>
        <dbReference type="EMBL" id="KAF9682867.1"/>
    </source>
</evidence>
<evidence type="ECO:0000259" key="2">
    <source>
        <dbReference type="Pfam" id="PF13839"/>
    </source>
</evidence>
<dbReference type="InterPro" id="IPR029962">
    <property type="entry name" value="TBL"/>
</dbReference>
<comment type="caution">
    <text evidence="3">The sequence shown here is derived from an EMBL/GenBank/DDBJ whole genome shotgun (WGS) entry which is preliminary data.</text>
</comment>
<accession>A0A835MXT9</accession>